<dbReference type="Gene3D" id="3.30.565.10">
    <property type="entry name" value="Histidine kinase-like ATPase, C-terminal domain"/>
    <property type="match status" value="1"/>
</dbReference>
<dbReference type="InterPro" id="IPR050267">
    <property type="entry name" value="Anti-sigma-factor_SerPK"/>
</dbReference>
<evidence type="ECO:0008006" key="3">
    <source>
        <dbReference type="Google" id="ProtNLM"/>
    </source>
</evidence>
<name>A0ABS4TLH4_9PSEU</name>
<protein>
    <recommendedName>
        <fullName evidence="3">ATP-binding protein</fullName>
    </recommendedName>
</protein>
<dbReference type="InterPro" id="IPR036890">
    <property type="entry name" value="HATPase_C_sf"/>
</dbReference>
<dbReference type="CDD" id="cd16936">
    <property type="entry name" value="HATPase_RsbW-like"/>
    <property type="match status" value="1"/>
</dbReference>
<evidence type="ECO:0000313" key="1">
    <source>
        <dbReference type="EMBL" id="MBP2325184.1"/>
    </source>
</evidence>
<accession>A0ABS4TLH4</accession>
<keyword evidence="2" id="KW-1185">Reference proteome</keyword>
<dbReference type="PANTHER" id="PTHR35526:SF3">
    <property type="entry name" value="ANTI-SIGMA-F FACTOR RSBW"/>
    <property type="match status" value="1"/>
</dbReference>
<gene>
    <name evidence="1" type="ORF">JOF56_005569</name>
</gene>
<sequence length="135" mass="14661">MRQRPDYDAELDVTDGHDSVAAIRQLVRDSLIAWRYRGRHDDAVLIMSELVTNALLHGCGVPVLRLSGTSWRLRIEVSDDSPVPPTIRTAGADGGWGLRLIDEMSLNWGTSPRGIGKVVWCELGTVLAPVGSAAS</sequence>
<dbReference type="SUPFAM" id="SSF55874">
    <property type="entry name" value="ATPase domain of HSP90 chaperone/DNA topoisomerase II/histidine kinase"/>
    <property type="match status" value="1"/>
</dbReference>
<dbReference type="Proteomes" id="UP001519332">
    <property type="component" value="Unassembled WGS sequence"/>
</dbReference>
<dbReference type="PANTHER" id="PTHR35526">
    <property type="entry name" value="ANTI-SIGMA-F FACTOR RSBW-RELATED"/>
    <property type="match status" value="1"/>
</dbReference>
<proteinExistence type="predicted"/>
<reference evidence="1 2" key="1">
    <citation type="submission" date="2021-03" db="EMBL/GenBank/DDBJ databases">
        <title>Sequencing the genomes of 1000 actinobacteria strains.</title>
        <authorList>
            <person name="Klenk H.-P."/>
        </authorList>
    </citation>
    <scope>NUCLEOTIDE SEQUENCE [LARGE SCALE GENOMIC DNA]</scope>
    <source>
        <strain evidence="1 2">DSM 46670</strain>
    </source>
</reference>
<evidence type="ECO:0000313" key="2">
    <source>
        <dbReference type="Proteomes" id="UP001519332"/>
    </source>
</evidence>
<dbReference type="EMBL" id="JAGINW010000001">
    <property type="protein sequence ID" value="MBP2325184.1"/>
    <property type="molecule type" value="Genomic_DNA"/>
</dbReference>
<dbReference type="RefSeq" id="WP_209642416.1">
    <property type="nucleotide sequence ID" value="NZ_JAGINW010000001.1"/>
</dbReference>
<comment type="caution">
    <text evidence="1">The sequence shown here is derived from an EMBL/GenBank/DDBJ whole genome shotgun (WGS) entry which is preliminary data.</text>
</comment>
<organism evidence="1 2">
    <name type="scientific">Kibdelosporangium banguiense</name>
    <dbReference type="NCBI Taxonomy" id="1365924"/>
    <lineage>
        <taxon>Bacteria</taxon>
        <taxon>Bacillati</taxon>
        <taxon>Actinomycetota</taxon>
        <taxon>Actinomycetes</taxon>
        <taxon>Pseudonocardiales</taxon>
        <taxon>Pseudonocardiaceae</taxon>
        <taxon>Kibdelosporangium</taxon>
    </lineage>
</organism>